<feature type="transmembrane region" description="Helical" evidence="7">
    <location>
        <begin position="214"/>
        <end position="236"/>
    </location>
</feature>
<feature type="transmembrane region" description="Helical" evidence="7">
    <location>
        <begin position="251"/>
        <end position="271"/>
    </location>
</feature>
<keyword evidence="3 7" id="KW-1133">Transmembrane helix</keyword>
<evidence type="ECO:0000256" key="1">
    <source>
        <dbReference type="ARBA" id="ARBA00004141"/>
    </source>
</evidence>
<evidence type="ECO:0000256" key="2">
    <source>
        <dbReference type="ARBA" id="ARBA00022692"/>
    </source>
</evidence>
<proteinExistence type="inferred from homology"/>
<dbReference type="PANTHER" id="PTHR33048">
    <property type="entry name" value="PTH11-LIKE INTEGRAL MEMBRANE PROTEIN (AFU_ORTHOLOGUE AFUA_5G11245)"/>
    <property type="match status" value="1"/>
</dbReference>
<keyword evidence="10" id="KW-1185">Reference proteome</keyword>
<dbReference type="AlphaFoldDB" id="A0A8H4L661"/>
<accession>A0A8H4L661</accession>
<dbReference type="EMBL" id="JAADYS010001559">
    <property type="protein sequence ID" value="KAF4462293.1"/>
    <property type="molecule type" value="Genomic_DNA"/>
</dbReference>
<feature type="transmembrane region" description="Helical" evidence="7">
    <location>
        <begin position="20"/>
        <end position="40"/>
    </location>
</feature>
<dbReference type="GO" id="GO:0016020">
    <property type="term" value="C:membrane"/>
    <property type="evidence" value="ECO:0007669"/>
    <property type="project" value="UniProtKB-SubCell"/>
</dbReference>
<keyword evidence="2 7" id="KW-0812">Transmembrane</keyword>
<evidence type="ECO:0000313" key="10">
    <source>
        <dbReference type="Proteomes" id="UP000554235"/>
    </source>
</evidence>
<dbReference type="PANTHER" id="PTHR33048:SF167">
    <property type="entry name" value="INTEGRAL MEMBRANE PROTEIN"/>
    <property type="match status" value="1"/>
</dbReference>
<feature type="domain" description="Rhodopsin" evidence="8">
    <location>
        <begin position="36"/>
        <end position="277"/>
    </location>
</feature>
<dbReference type="InterPro" id="IPR052337">
    <property type="entry name" value="SAT4-like"/>
</dbReference>
<evidence type="ECO:0000256" key="4">
    <source>
        <dbReference type="ARBA" id="ARBA00023136"/>
    </source>
</evidence>
<evidence type="ECO:0000256" key="7">
    <source>
        <dbReference type="SAM" id="Phobius"/>
    </source>
</evidence>
<evidence type="ECO:0000256" key="3">
    <source>
        <dbReference type="ARBA" id="ARBA00022989"/>
    </source>
</evidence>
<feature type="transmembrane region" description="Helical" evidence="7">
    <location>
        <begin position="130"/>
        <end position="151"/>
    </location>
</feature>
<reference evidence="9 10" key="1">
    <citation type="submission" date="2020-01" db="EMBL/GenBank/DDBJ databases">
        <title>Identification and distribution of gene clusters putatively required for synthesis of sphingolipid metabolism inhibitors in phylogenetically diverse species of the filamentous fungus Fusarium.</title>
        <authorList>
            <person name="Kim H.-S."/>
            <person name="Busman M."/>
            <person name="Brown D.W."/>
            <person name="Divon H."/>
            <person name="Uhlig S."/>
            <person name="Proctor R.H."/>
        </authorList>
    </citation>
    <scope>NUCLEOTIDE SEQUENCE [LARGE SCALE GENOMIC DNA]</scope>
    <source>
        <strain evidence="9 10">NRRL 20459</strain>
    </source>
</reference>
<organism evidence="9 10">
    <name type="scientific">Fusarium albosuccineum</name>
    <dbReference type="NCBI Taxonomy" id="1237068"/>
    <lineage>
        <taxon>Eukaryota</taxon>
        <taxon>Fungi</taxon>
        <taxon>Dikarya</taxon>
        <taxon>Ascomycota</taxon>
        <taxon>Pezizomycotina</taxon>
        <taxon>Sordariomycetes</taxon>
        <taxon>Hypocreomycetidae</taxon>
        <taxon>Hypocreales</taxon>
        <taxon>Nectriaceae</taxon>
        <taxon>Fusarium</taxon>
        <taxon>Fusarium decemcellulare species complex</taxon>
    </lineage>
</organism>
<dbReference type="InterPro" id="IPR049326">
    <property type="entry name" value="Rhodopsin_dom_fungi"/>
</dbReference>
<keyword evidence="4 7" id="KW-0472">Membrane</keyword>
<comment type="similarity">
    <text evidence="5">Belongs to the SAT4 family.</text>
</comment>
<feature type="region of interest" description="Disordered" evidence="6">
    <location>
        <begin position="284"/>
        <end position="330"/>
    </location>
</feature>
<sequence>MSATVQLPSNPDENGSTDILTATVFIVSLATVVVLARLYVRFFIIRNTGWDDGFMIASIALAWAGQGVIVAQVAHGAGRHVGDVDPDVYMIGMKLNFISQPIFLIAICVVKLSVGCALMRIASTKFYRVLILSIMGFMAFYTIGCFFTIMFQCTDIRILWDPSVKATCWSKSTLQGLSFTNSAFNILTDILFAIVIPTPMLWNLNVHFRTRVTLIGILGLGVFACAAAFVKLGYVTNYGKLGDWLWDSRNITIWTCVELNVGIIAGSLPCLRPIFRRFLGSTYGRSSKKTQPSGATNNYARGTLRSGNNWHTLSSGRRGDDTGDETSSQKAINTGIQEYELHERVASPSGIMSKTTILTEIDAKTSDESVDRVGYSGRYHAGITKTMTTTVEVSKSDSSASSR</sequence>
<comment type="subcellular location">
    <subcellularLocation>
        <location evidence="1">Membrane</location>
        <topology evidence="1">Multi-pass membrane protein</topology>
    </subcellularLocation>
</comment>
<comment type="caution">
    <text evidence="9">The sequence shown here is derived from an EMBL/GenBank/DDBJ whole genome shotgun (WGS) entry which is preliminary data.</text>
</comment>
<protein>
    <submittedName>
        <fullName evidence="9">Integral membrane</fullName>
    </submittedName>
</protein>
<name>A0A8H4L661_9HYPO</name>
<evidence type="ECO:0000259" key="8">
    <source>
        <dbReference type="Pfam" id="PF20684"/>
    </source>
</evidence>
<feature type="transmembrane region" description="Helical" evidence="7">
    <location>
        <begin position="52"/>
        <end position="77"/>
    </location>
</feature>
<dbReference type="OrthoDB" id="5022096at2759"/>
<dbReference type="Proteomes" id="UP000554235">
    <property type="component" value="Unassembled WGS sequence"/>
</dbReference>
<gene>
    <name evidence="9" type="ORF">FALBO_10899</name>
</gene>
<evidence type="ECO:0000256" key="5">
    <source>
        <dbReference type="ARBA" id="ARBA00038359"/>
    </source>
</evidence>
<evidence type="ECO:0000256" key="6">
    <source>
        <dbReference type="SAM" id="MobiDB-lite"/>
    </source>
</evidence>
<feature type="compositionally biased region" description="Polar residues" evidence="6">
    <location>
        <begin position="284"/>
        <end position="315"/>
    </location>
</feature>
<feature type="transmembrane region" description="Helical" evidence="7">
    <location>
        <begin position="97"/>
        <end position="118"/>
    </location>
</feature>
<evidence type="ECO:0000313" key="9">
    <source>
        <dbReference type="EMBL" id="KAF4462293.1"/>
    </source>
</evidence>
<dbReference type="Pfam" id="PF20684">
    <property type="entry name" value="Fung_rhodopsin"/>
    <property type="match status" value="1"/>
</dbReference>
<feature type="transmembrane region" description="Helical" evidence="7">
    <location>
        <begin position="183"/>
        <end position="202"/>
    </location>
</feature>